<reference evidence="1" key="1">
    <citation type="submission" date="2023-10" db="EMBL/GenBank/DDBJ databases">
        <authorList>
            <person name="Hackl T."/>
        </authorList>
    </citation>
    <scope>NUCLEOTIDE SEQUENCE</scope>
</reference>
<protein>
    <submittedName>
        <fullName evidence="1">Uu.00g037220.m01.CDS01</fullName>
    </submittedName>
</protein>
<proteinExistence type="predicted"/>
<evidence type="ECO:0000313" key="1">
    <source>
        <dbReference type="EMBL" id="CAJ2500869.1"/>
    </source>
</evidence>
<keyword evidence="2" id="KW-1185">Reference proteome</keyword>
<comment type="caution">
    <text evidence="1">The sequence shown here is derived from an EMBL/GenBank/DDBJ whole genome shotgun (WGS) entry which is preliminary data.</text>
</comment>
<gene>
    <name evidence="1" type="ORF">KHLLAP_LOCUS1337</name>
</gene>
<dbReference type="Gene3D" id="3.30.710.10">
    <property type="entry name" value="Potassium Channel Kv1.1, Chain A"/>
    <property type="match status" value="1"/>
</dbReference>
<name>A0AAI8V9K2_9PEZI</name>
<dbReference type="InterPro" id="IPR011333">
    <property type="entry name" value="SKP1/BTB/POZ_sf"/>
</dbReference>
<dbReference type="Proteomes" id="UP001295740">
    <property type="component" value="Unassembled WGS sequence"/>
</dbReference>
<evidence type="ECO:0000313" key="2">
    <source>
        <dbReference type="Proteomes" id="UP001295740"/>
    </source>
</evidence>
<accession>A0AAI8V9K2</accession>
<dbReference type="EMBL" id="CAUWAG010000003">
    <property type="protein sequence ID" value="CAJ2500869.1"/>
    <property type="molecule type" value="Genomic_DNA"/>
</dbReference>
<sequence>MESSQDHHLPTIRVFRKAFTGSFKEATSGHVELHEQDEALVHEATSWLYVGDVAKKDEKTSLAFWVDLSMVGDYLGIESLRRFANSHFETMVENRKTEIFKQWNSVVRDPSKIDTKEIEDLFHAANVAYNMEASSSRFLRRTLLKFMLDTKYIAGVNAQFAARIADYPLFAADIRPTPPEVHWGSPMS</sequence>
<organism evidence="1 2">
    <name type="scientific">Anthostomella pinea</name>
    <dbReference type="NCBI Taxonomy" id="933095"/>
    <lineage>
        <taxon>Eukaryota</taxon>
        <taxon>Fungi</taxon>
        <taxon>Dikarya</taxon>
        <taxon>Ascomycota</taxon>
        <taxon>Pezizomycotina</taxon>
        <taxon>Sordariomycetes</taxon>
        <taxon>Xylariomycetidae</taxon>
        <taxon>Xylariales</taxon>
        <taxon>Xylariaceae</taxon>
        <taxon>Anthostomella</taxon>
    </lineage>
</organism>
<dbReference type="AlphaFoldDB" id="A0AAI8V9K2"/>